<reference evidence="1 2" key="1">
    <citation type="journal article" date="2015" name="G3 (Bethesda)">
        <title>Insights into Ongoing Evolution of the Hexachlorocyclohexane Catabolic Pathway from Comparative Genomics of Ten Sphingomonadaceae Strains.</title>
        <authorList>
            <person name="Pearce S.L."/>
            <person name="Oakeshott J.G."/>
            <person name="Pandey G."/>
        </authorList>
    </citation>
    <scope>NUCLEOTIDE SEQUENCE [LARGE SCALE GENOMIC DNA]</scope>
    <source>
        <strain evidence="1 2">LL02</strain>
    </source>
</reference>
<dbReference type="Pfam" id="PF05960">
    <property type="entry name" value="DUF885"/>
    <property type="match status" value="1"/>
</dbReference>
<comment type="caution">
    <text evidence="1">The sequence shown here is derived from an EMBL/GenBank/DDBJ whole genome shotgun (WGS) entry which is preliminary data.</text>
</comment>
<evidence type="ECO:0000313" key="2">
    <source>
        <dbReference type="Proteomes" id="UP000052268"/>
    </source>
</evidence>
<dbReference type="InterPro" id="IPR010281">
    <property type="entry name" value="DUF885"/>
</dbReference>
<dbReference type="PANTHER" id="PTHR33361">
    <property type="entry name" value="GLR0591 PROTEIN"/>
    <property type="match status" value="1"/>
</dbReference>
<evidence type="ECO:0000313" key="1">
    <source>
        <dbReference type="EMBL" id="KMS59240.1"/>
    </source>
</evidence>
<organism evidence="1 2">
    <name type="scientific">Novosphingobium barchaimii LL02</name>
    <dbReference type="NCBI Taxonomy" id="1114963"/>
    <lineage>
        <taxon>Bacteria</taxon>
        <taxon>Pseudomonadati</taxon>
        <taxon>Pseudomonadota</taxon>
        <taxon>Alphaproteobacteria</taxon>
        <taxon>Sphingomonadales</taxon>
        <taxon>Sphingomonadaceae</taxon>
        <taxon>Novosphingobium</taxon>
    </lineage>
</organism>
<accession>A0A0J8AYG6</accession>
<evidence type="ECO:0008006" key="3">
    <source>
        <dbReference type="Google" id="ProtNLM"/>
    </source>
</evidence>
<dbReference type="AlphaFoldDB" id="A0A0J8AYG6"/>
<keyword evidence="2" id="KW-1185">Reference proteome</keyword>
<gene>
    <name evidence="1" type="ORF">V474_08480</name>
</gene>
<sequence length="576" mass="63843">MFADDAAREEALDPLAALYRGDIGDVADLARIYTDALARDQLSSARRSRSTLTTIQRADLPADLQISYDVFAARKDEELTALRPEVRALTDVRPFNHFGGLHVEFPSLIAPGGVIAYADEDDYARALALYRVFPQMIDNAILRFREGLTSQVIEPRLTVENMIAQIDATLVRSGKDSPFLQSLDKFPDAVPESRRAALRTSITAAVHDEVLPAYRRLRTFFAEEYLPAAPPGVGLSQMKGGAQLYRTLIHRETTLPLNPDDVHRLGLSEVARIRREMEGVQRELGGTGDLGAFFDRMRDDSRFHPKSAEQLAQGFARIEREVDAALPRYFSQGPATPLLIEPYPAYRGRFEAGGSYAEGSPERGRPGVFFFNTYDLPHRFLSGMTTLYLHEALPGHHLQVTLARANADLPPFQRYGDNSAFVEGWALYAETLGYPMGLYADPLQHWGTLDDEMLRAMRLVVDTGIHAQGWSRAEAIDYMLANSGMGRSDAETEVDRYIAMPAQALSYKIGALTIQRLQAKARAILGDRFDIRGFHAAVLGSGSLPLPVLETVVDRWIAHVSAPPLAGEQSARSSNR</sequence>
<dbReference type="Proteomes" id="UP000052268">
    <property type="component" value="Unassembled WGS sequence"/>
</dbReference>
<dbReference type="PATRIC" id="fig|1114963.3.peg.595"/>
<name>A0A0J8AYG6_9SPHN</name>
<dbReference type="PANTHER" id="PTHR33361:SF16">
    <property type="entry name" value="DUF885 DOMAIN-CONTAINING PROTEIN"/>
    <property type="match status" value="1"/>
</dbReference>
<protein>
    <recommendedName>
        <fullName evidence="3">Tat pathway signal protein</fullName>
    </recommendedName>
</protein>
<dbReference type="EMBL" id="JACU01000002">
    <property type="protein sequence ID" value="KMS59240.1"/>
    <property type="molecule type" value="Genomic_DNA"/>
</dbReference>
<proteinExistence type="predicted"/>